<accession>A0ABM5RTU3</accession>
<reference evidence="2 3" key="1">
    <citation type="journal article" date="2015" name="Genome Announc.">
        <title>Genome Sequence of Corynebacterium ulcerans Strain FRC11.</title>
        <authorList>
            <person name="Benevides Lde J."/>
            <person name="Viana M.V."/>
            <person name="Mariano D.C."/>
            <person name="Rocha Fde S."/>
            <person name="Bagano P.C."/>
            <person name="Folador E.L."/>
            <person name="Pereira F.L."/>
            <person name="Dorella F.A."/>
            <person name="Leal C.A."/>
            <person name="Carvalho A.F."/>
            <person name="Soares Sde C."/>
            <person name="Carneiro A."/>
            <person name="Ramos R."/>
            <person name="Badell-Ocando E."/>
            <person name="Guiso N."/>
            <person name="Silva A."/>
            <person name="Figueiredo H."/>
            <person name="Azevedo V."/>
            <person name="Guimaraes L.C."/>
        </authorList>
    </citation>
    <scope>NUCLEOTIDE SEQUENCE [LARGE SCALE GENOMIC DNA]</scope>
    <source>
        <strain evidence="3">FRC0011</strain>
    </source>
</reference>
<evidence type="ECO:0000256" key="1">
    <source>
        <dbReference type="SAM" id="Phobius"/>
    </source>
</evidence>
<sequence length="110" mass="12255">MNLSKVMSRREKYSSELVVMSQKTYLIRVIGGSAIFFIVSTAIMAFFFSLGRGHIVNFQDLPPWIAAALVSCVSTFSGLREMCGSYGYGEIFGGQIIPLLKPNFAPYWLD</sequence>
<feature type="transmembrane region" description="Helical" evidence="1">
    <location>
        <begin position="61"/>
        <end position="79"/>
    </location>
</feature>
<dbReference type="Proteomes" id="UP000029910">
    <property type="component" value="Chromosome"/>
</dbReference>
<keyword evidence="1" id="KW-0812">Transmembrane</keyword>
<keyword evidence="3" id="KW-1185">Reference proteome</keyword>
<gene>
    <name evidence="2" type="ORF">CulFRC11_1866</name>
</gene>
<feature type="transmembrane region" description="Helical" evidence="1">
    <location>
        <begin position="25"/>
        <end position="49"/>
    </location>
</feature>
<organism evidence="2 3">
    <name type="scientific">Corynebacterium ramonii</name>
    <dbReference type="NCBI Taxonomy" id="3026968"/>
    <lineage>
        <taxon>Bacteria</taxon>
        <taxon>Bacillati</taxon>
        <taxon>Actinomycetota</taxon>
        <taxon>Actinomycetes</taxon>
        <taxon>Mycobacteriales</taxon>
        <taxon>Corynebacteriaceae</taxon>
        <taxon>Corynebacterium</taxon>
    </lineage>
</organism>
<name>A0ABM5RTU3_9CORY</name>
<proteinExistence type="predicted"/>
<dbReference type="EMBL" id="CP009622">
    <property type="protein sequence ID" value="AIU33415.1"/>
    <property type="molecule type" value="Genomic_DNA"/>
</dbReference>
<keyword evidence="1" id="KW-1133">Transmembrane helix</keyword>
<evidence type="ECO:0000313" key="3">
    <source>
        <dbReference type="Proteomes" id="UP000029910"/>
    </source>
</evidence>
<protein>
    <submittedName>
        <fullName evidence="2">Uncharacterized protein</fullName>
    </submittedName>
</protein>
<keyword evidence="1" id="KW-0472">Membrane</keyword>
<evidence type="ECO:0000313" key="2">
    <source>
        <dbReference type="EMBL" id="AIU33415.1"/>
    </source>
</evidence>